<accession>A0A1D2MAG7</accession>
<reference evidence="2 3" key="1">
    <citation type="journal article" date="2016" name="Genome Biol. Evol.">
        <title>Gene Family Evolution Reflects Adaptation to Soil Environmental Stressors in the Genome of the Collembolan Orchesella cincta.</title>
        <authorList>
            <person name="Faddeeva-Vakhrusheva A."/>
            <person name="Derks M.F."/>
            <person name="Anvar S.Y."/>
            <person name="Agamennone V."/>
            <person name="Suring W."/>
            <person name="Smit S."/>
            <person name="van Straalen N.M."/>
            <person name="Roelofs D."/>
        </authorList>
    </citation>
    <scope>NUCLEOTIDE SEQUENCE [LARGE SCALE GENOMIC DNA]</scope>
    <source>
        <tissue evidence="2">Mixed pool</tissue>
    </source>
</reference>
<organism evidence="2 3">
    <name type="scientific">Orchesella cincta</name>
    <name type="common">Springtail</name>
    <name type="synonym">Podura cincta</name>
    <dbReference type="NCBI Taxonomy" id="48709"/>
    <lineage>
        <taxon>Eukaryota</taxon>
        <taxon>Metazoa</taxon>
        <taxon>Ecdysozoa</taxon>
        <taxon>Arthropoda</taxon>
        <taxon>Hexapoda</taxon>
        <taxon>Collembola</taxon>
        <taxon>Entomobryomorpha</taxon>
        <taxon>Entomobryoidea</taxon>
        <taxon>Orchesellidae</taxon>
        <taxon>Orchesellinae</taxon>
        <taxon>Orchesella</taxon>
    </lineage>
</organism>
<dbReference type="Proteomes" id="UP000094527">
    <property type="component" value="Unassembled WGS sequence"/>
</dbReference>
<protein>
    <submittedName>
        <fullName evidence="2">Protein BONZAI 3</fullName>
    </submittedName>
</protein>
<name>A0A1D2MAG7_ORCCI</name>
<dbReference type="InterPro" id="IPR000008">
    <property type="entry name" value="C2_dom"/>
</dbReference>
<dbReference type="Pfam" id="PF00168">
    <property type="entry name" value="C2"/>
    <property type="match status" value="1"/>
</dbReference>
<dbReference type="GO" id="GO:0005544">
    <property type="term" value="F:calcium-dependent phospholipid binding"/>
    <property type="evidence" value="ECO:0007669"/>
    <property type="project" value="InterPro"/>
</dbReference>
<gene>
    <name evidence="2" type="ORF">Ocin01_16751</name>
</gene>
<comment type="caution">
    <text evidence="2">The sequence shown here is derived from an EMBL/GenBank/DDBJ whole genome shotgun (WGS) entry which is preliminary data.</text>
</comment>
<evidence type="ECO:0000313" key="2">
    <source>
        <dbReference type="EMBL" id="ODM89931.1"/>
    </source>
</evidence>
<dbReference type="AlphaFoldDB" id="A0A1D2MAG7"/>
<dbReference type="GO" id="GO:0071277">
    <property type="term" value="P:cellular response to calcium ion"/>
    <property type="evidence" value="ECO:0007669"/>
    <property type="project" value="TreeGrafter"/>
</dbReference>
<sequence>MNLRFKVAGRDLLKKGMFRTGDPYFIVSLSEDGGESKSEIGRSDTIENQLNPDWANVFEVSFDRDKNQYLYFHVWDEDTLREDDTSVEFWVNLTDYVDKGQLTTANLDKAGGLPTKDDLGFIL</sequence>
<dbReference type="PROSITE" id="PS50004">
    <property type="entry name" value="C2"/>
    <property type="match status" value="1"/>
</dbReference>
<dbReference type="SMART" id="SM00239">
    <property type="entry name" value="C2"/>
    <property type="match status" value="1"/>
</dbReference>
<feature type="domain" description="C2" evidence="1">
    <location>
        <begin position="1"/>
        <end position="106"/>
    </location>
</feature>
<dbReference type="Gene3D" id="2.60.40.150">
    <property type="entry name" value="C2 domain"/>
    <property type="match status" value="1"/>
</dbReference>
<dbReference type="InterPro" id="IPR045052">
    <property type="entry name" value="Copine"/>
</dbReference>
<dbReference type="PANTHER" id="PTHR10857:SF106">
    <property type="entry name" value="C2 DOMAIN-CONTAINING PROTEIN"/>
    <property type="match status" value="1"/>
</dbReference>
<evidence type="ECO:0000313" key="3">
    <source>
        <dbReference type="Proteomes" id="UP000094527"/>
    </source>
</evidence>
<dbReference type="SUPFAM" id="SSF49562">
    <property type="entry name" value="C2 domain (Calcium/lipid-binding domain, CaLB)"/>
    <property type="match status" value="1"/>
</dbReference>
<dbReference type="GO" id="GO:0005886">
    <property type="term" value="C:plasma membrane"/>
    <property type="evidence" value="ECO:0007669"/>
    <property type="project" value="TreeGrafter"/>
</dbReference>
<evidence type="ECO:0000259" key="1">
    <source>
        <dbReference type="PROSITE" id="PS50004"/>
    </source>
</evidence>
<dbReference type="STRING" id="48709.A0A1D2MAG7"/>
<dbReference type="EMBL" id="LJIJ01002287">
    <property type="protein sequence ID" value="ODM89931.1"/>
    <property type="molecule type" value="Genomic_DNA"/>
</dbReference>
<dbReference type="OrthoDB" id="8194173at2759"/>
<proteinExistence type="predicted"/>
<dbReference type="InterPro" id="IPR035892">
    <property type="entry name" value="C2_domain_sf"/>
</dbReference>
<keyword evidence="3" id="KW-1185">Reference proteome</keyword>
<dbReference type="PANTHER" id="PTHR10857">
    <property type="entry name" value="COPINE"/>
    <property type="match status" value="1"/>
</dbReference>